<dbReference type="SUPFAM" id="SSF143120">
    <property type="entry name" value="YefM-like"/>
    <property type="match status" value="1"/>
</dbReference>
<comment type="caution">
    <text evidence="2">The sequence shown here is derived from an EMBL/GenBank/DDBJ whole genome shotgun (WGS) entry which is preliminary data.</text>
</comment>
<gene>
    <name evidence="2" type="ORF">WOB96_13640</name>
</gene>
<accession>A0ABU9DDJ8</accession>
<dbReference type="RefSeq" id="WP_341371850.1">
    <property type="nucleotide sequence ID" value="NZ_JBBPCO010000016.1"/>
</dbReference>
<comment type="similarity">
    <text evidence="1">Belongs to the phD/YefM antitoxin family.</text>
</comment>
<dbReference type="Gene3D" id="3.40.1620.10">
    <property type="entry name" value="YefM-like domain"/>
    <property type="match status" value="1"/>
</dbReference>
<organism evidence="2 3">
    <name type="scientific">Thermithiobacillus plumbiphilus</name>
    <dbReference type="NCBI Taxonomy" id="1729899"/>
    <lineage>
        <taxon>Bacteria</taxon>
        <taxon>Pseudomonadati</taxon>
        <taxon>Pseudomonadota</taxon>
        <taxon>Acidithiobacillia</taxon>
        <taxon>Acidithiobacillales</taxon>
        <taxon>Thermithiobacillaceae</taxon>
        <taxon>Thermithiobacillus</taxon>
    </lineage>
</organism>
<dbReference type="Proteomes" id="UP001446205">
    <property type="component" value="Unassembled WGS sequence"/>
</dbReference>
<reference evidence="2 3" key="1">
    <citation type="submission" date="2024-04" db="EMBL/GenBank/DDBJ databases">
        <authorList>
            <person name="Abashina T."/>
            <person name="Shaikin A."/>
        </authorList>
    </citation>
    <scope>NUCLEOTIDE SEQUENCE [LARGE SCALE GENOMIC DNA]</scope>
    <source>
        <strain evidence="2 3">AAFK</strain>
    </source>
</reference>
<name>A0ABU9DDJ8_9PROT</name>
<dbReference type="InterPro" id="IPR036165">
    <property type="entry name" value="YefM-like_sf"/>
</dbReference>
<evidence type="ECO:0000313" key="2">
    <source>
        <dbReference type="EMBL" id="MEK8090795.1"/>
    </source>
</evidence>
<protein>
    <submittedName>
        <fullName evidence="2">Type II toxin-antitoxin system Phd/YefM family antitoxin</fullName>
    </submittedName>
</protein>
<proteinExistence type="inferred from homology"/>
<dbReference type="EMBL" id="JBBPCO010000016">
    <property type="protein sequence ID" value="MEK8090795.1"/>
    <property type="molecule type" value="Genomic_DNA"/>
</dbReference>
<evidence type="ECO:0000313" key="3">
    <source>
        <dbReference type="Proteomes" id="UP001446205"/>
    </source>
</evidence>
<keyword evidence="3" id="KW-1185">Reference proteome</keyword>
<sequence>MSIDTSDIVPFSQVRSRLTELAEAAKSGREKIVTRNGEAYVALIDASRLDYYHRLEREHIHLLLLQEVSTALTDIQAGRLSSIESLRAKYGRE</sequence>
<evidence type="ECO:0000256" key="1">
    <source>
        <dbReference type="ARBA" id="ARBA00009981"/>
    </source>
</evidence>